<evidence type="ECO:0000313" key="2">
    <source>
        <dbReference type="Proteomes" id="UP000036681"/>
    </source>
</evidence>
<keyword evidence="1" id="KW-0472">Membrane</keyword>
<keyword evidence="1" id="KW-1133">Transmembrane helix</keyword>
<keyword evidence="1" id="KW-0812">Transmembrane</keyword>
<keyword evidence="2" id="KW-1185">Reference proteome</keyword>
<feature type="transmembrane region" description="Helical" evidence="1">
    <location>
        <begin position="6"/>
        <end position="26"/>
    </location>
</feature>
<protein>
    <submittedName>
        <fullName evidence="3">DUF295 domain-containing protein</fullName>
    </submittedName>
</protein>
<proteinExistence type="predicted"/>
<organism evidence="2 3">
    <name type="scientific">Ascaris lumbricoides</name>
    <name type="common">Giant roundworm</name>
    <dbReference type="NCBI Taxonomy" id="6252"/>
    <lineage>
        <taxon>Eukaryota</taxon>
        <taxon>Metazoa</taxon>
        <taxon>Ecdysozoa</taxon>
        <taxon>Nematoda</taxon>
        <taxon>Chromadorea</taxon>
        <taxon>Rhabditida</taxon>
        <taxon>Spirurina</taxon>
        <taxon>Ascaridomorpha</taxon>
        <taxon>Ascaridoidea</taxon>
        <taxon>Ascarididae</taxon>
        <taxon>Ascaris</taxon>
    </lineage>
</organism>
<dbReference type="WBParaSite" id="ALUE_0000836901-mRNA-1">
    <property type="protein sequence ID" value="ALUE_0000836901-mRNA-1"/>
    <property type="gene ID" value="ALUE_0000836901"/>
</dbReference>
<reference evidence="3" key="1">
    <citation type="submission" date="2016-05" db="UniProtKB">
        <authorList>
            <consortium name="WormBaseParasite"/>
        </authorList>
    </citation>
    <scope>IDENTIFICATION</scope>
</reference>
<evidence type="ECO:0000256" key="1">
    <source>
        <dbReference type="SAM" id="Phobius"/>
    </source>
</evidence>
<dbReference type="AlphaFoldDB" id="A0A0M3HY43"/>
<sequence length="167" mass="19287">MVDVCSYSGIFPLLSLTVHSLVLYYWRFRAVARWLCQCDASCCSRWLSGDHLIHQIAKRCVYFYDGNLGVLVGFRSLDHFRSHPIKRPLIRLFGRPSESLRPATSLDEVSGAIPNSPLEWNEMNRLVSIRRGGDGPEPQPSRELTISAKRKWKRYEDIFIHSECFVD</sequence>
<dbReference type="Proteomes" id="UP000036681">
    <property type="component" value="Unplaced"/>
</dbReference>
<evidence type="ECO:0000313" key="3">
    <source>
        <dbReference type="WBParaSite" id="ALUE_0000836901-mRNA-1"/>
    </source>
</evidence>
<accession>A0A0M3HY43</accession>
<name>A0A0M3HY43_ASCLU</name>